<accession>A0A7G8PT28</accession>
<dbReference type="Pfam" id="PF13489">
    <property type="entry name" value="Methyltransf_23"/>
    <property type="match status" value="1"/>
</dbReference>
<keyword evidence="2" id="KW-0489">Methyltransferase</keyword>
<dbReference type="GO" id="GO:0032259">
    <property type="term" value="P:methylation"/>
    <property type="evidence" value="ECO:0007669"/>
    <property type="project" value="UniProtKB-KW"/>
</dbReference>
<reference evidence="2 3" key="1">
    <citation type="submission" date="2020-04" db="EMBL/GenBank/DDBJ databases">
        <title>Genome sequence of Altibacter aquimarinus strain ALE3EI.</title>
        <authorList>
            <person name="Oh H.-M."/>
            <person name="Jang D."/>
        </authorList>
    </citation>
    <scope>NUCLEOTIDE SEQUENCE [LARGE SCALE GENOMIC DNA]</scope>
    <source>
        <strain evidence="2 3">ALE3EI</strain>
    </source>
</reference>
<gene>
    <name evidence="2" type="ORF">ALE3EI_0919</name>
</gene>
<keyword evidence="3" id="KW-1185">Reference proteome</keyword>
<dbReference type="KEGG" id="alti:ALE3EI_0919"/>
<dbReference type="Proteomes" id="UP000515514">
    <property type="component" value="Chromosome"/>
</dbReference>
<keyword evidence="1 2" id="KW-0808">Transferase</keyword>
<name>A0A7G8PT28_9FLAO</name>
<dbReference type="InterPro" id="IPR029063">
    <property type="entry name" value="SAM-dependent_MTases_sf"/>
</dbReference>
<dbReference type="EMBL" id="CP052909">
    <property type="protein sequence ID" value="QNJ97494.1"/>
    <property type="molecule type" value="Genomic_DNA"/>
</dbReference>
<dbReference type="GO" id="GO:0008168">
    <property type="term" value="F:methyltransferase activity"/>
    <property type="evidence" value="ECO:0007669"/>
    <property type="project" value="UniProtKB-KW"/>
</dbReference>
<dbReference type="CDD" id="cd02440">
    <property type="entry name" value="AdoMet_MTases"/>
    <property type="match status" value="1"/>
</dbReference>
<dbReference type="PANTHER" id="PTHR43861:SF3">
    <property type="entry name" value="PUTATIVE (AFU_ORTHOLOGUE AFUA_2G14390)-RELATED"/>
    <property type="match status" value="1"/>
</dbReference>
<proteinExistence type="predicted"/>
<sequence>MNLHQRNSKLTTKDFLVTGESFDLLEIPETEMLVTSPKPDTGDLPKYYESDAYISHTDNKKGMIPFLYGLVKKRSLKKKLRLINRYSESQGTLLDIGAGTGAFLALAMKQGWKTFGVEPNDKARNSAVEKGLELGKSITDVQSRKYDVITLWHVLEHIPDLEKTTQQLEHMLLPNGLLVVAVPNYKSFDAKYYKEFWAAYDVPRHLWHFSRKSMETLFRPMLRLLKKKPMIFDSFYVSLLSEKYKTGNSFSIRAFFIGIWSNIAAWRTKEYSSLIYCFKKSE</sequence>
<protein>
    <submittedName>
        <fullName evidence="2">Methyltransferase</fullName>
    </submittedName>
</protein>
<organism evidence="2 3">
    <name type="scientific">Constantimarinum furrinae</name>
    <dbReference type="NCBI Taxonomy" id="2562285"/>
    <lineage>
        <taxon>Bacteria</taxon>
        <taxon>Pseudomonadati</taxon>
        <taxon>Bacteroidota</taxon>
        <taxon>Flavobacteriia</taxon>
        <taxon>Flavobacteriales</taxon>
        <taxon>Flavobacteriaceae</taxon>
        <taxon>Altibacter/Constantimarinum group</taxon>
        <taxon>Constantimarinum</taxon>
    </lineage>
</organism>
<dbReference type="Gene3D" id="3.40.50.150">
    <property type="entry name" value="Vaccinia Virus protein VP39"/>
    <property type="match status" value="1"/>
</dbReference>
<dbReference type="RefSeq" id="WP_233280002.1">
    <property type="nucleotide sequence ID" value="NZ_CP052909.1"/>
</dbReference>
<evidence type="ECO:0000313" key="2">
    <source>
        <dbReference type="EMBL" id="QNJ97494.1"/>
    </source>
</evidence>
<dbReference type="AlphaFoldDB" id="A0A7G8PT28"/>
<evidence type="ECO:0000313" key="3">
    <source>
        <dbReference type="Proteomes" id="UP000515514"/>
    </source>
</evidence>
<evidence type="ECO:0000256" key="1">
    <source>
        <dbReference type="ARBA" id="ARBA00022679"/>
    </source>
</evidence>
<dbReference type="SUPFAM" id="SSF53335">
    <property type="entry name" value="S-adenosyl-L-methionine-dependent methyltransferases"/>
    <property type="match status" value="1"/>
</dbReference>
<dbReference type="PANTHER" id="PTHR43861">
    <property type="entry name" value="TRANS-ACONITATE 2-METHYLTRANSFERASE-RELATED"/>
    <property type="match status" value="1"/>
</dbReference>